<reference evidence="1" key="1">
    <citation type="submission" date="2021-01" db="EMBL/GenBank/DDBJ databases">
        <authorList>
            <person name="Corre E."/>
            <person name="Pelletier E."/>
            <person name="Niang G."/>
            <person name="Scheremetjew M."/>
            <person name="Finn R."/>
            <person name="Kale V."/>
            <person name="Holt S."/>
            <person name="Cochrane G."/>
            <person name="Meng A."/>
            <person name="Brown T."/>
            <person name="Cohen L."/>
        </authorList>
    </citation>
    <scope>NUCLEOTIDE SEQUENCE</scope>
    <source>
        <strain evidence="1">SoJaBio B1-5/56/2</strain>
    </source>
</reference>
<proteinExistence type="predicted"/>
<gene>
    <name evidence="1" type="ORF">NAES01612_LOCUS11242</name>
</gene>
<organism evidence="1">
    <name type="scientific">Paramoeba aestuarina</name>
    <dbReference type="NCBI Taxonomy" id="180227"/>
    <lineage>
        <taxon>Eukaryota</taxon>
        <taxon>Amoebozoa</taxon>
        <taxon>Discosea</taxon>
        <taxon>Flabellinia</taxon>
        <taxon>Dactylopodida</taxon>
        <taxon>Paramoebidae</taxon>
        <taxon>Paramoeba</taxon>
    </lineage>
</organism>
<protein>
    <submittedName>
        <fullName evidence="1">Uncharacterized protein</fullName>
    </submittedName>
</protein>
<name>A0A7S4KUB7_9EUKA</name>
<evidence type="ECO:0000313" key="1">
    <source>
        <dbReference type="EMBL" id="CAE2305230.1"/>
    </source>
</evidence>
<sequence length="243" mass="28109">MNDTLKYQSNYPWTSYLSKITNSSGLESQKPLNARKRIVLKTSLTRPRIAMKLEKQNRLSWSSKRFLVHRLLLITSTSHHLVEHISNFDDTKSIQATTRRCSSCADPINAFLYVILDSFHGNSCDKKSLQHSVEHLIRECDNYKTTQQLTAKYTQPKTSENFNGKKGTVFPLTKLRDLVTRNLSSLFQQRLVSNLTIMKYSRHEELRKRLIHVGRATRKMPYGVHVHVQPPEVNLLDDAEWAG</sequence>
<dbReference type="EMBL" id="HBKR01016957">
    <property type="protein sequence ID" value="CAE2305230.1"/>
    <property type="molecule type" value="Transcribed_RNA"/>
</dbReference>
<accession>A0A7S4KUB7</accession>
<dbReference type="AlphaFoldDB" id="A0A7S4KUB7"/>